<proteinExistence type="predicted"/>
<dbReference type="RefSeq" id="WP_064929855.1">
    <property type="nucleotide sequence ID" value="NZ_LZSO01000009.1"/>
</dbReference>
<accession>A0A1A0RFN4</accession>
<organism evidence="2 3">
    <name type="scientific">Mycolicibacterium peregrinum</name>
    <name type="common">Mycobacterium peregrinum</name>
    <dbReference type="NCBI Taxonomy" id="43304"/>
    <lineage>
        <taxon>Bacteria</taxon>
        <taxon>Bacillati</taxon>
        <taxon>Actinomycetota</taxon>
        <taxon>Actinomycetes</taxon>
        <taxon>Mycobacteriales</taxon>
        <taxon>Mycobacteriaceae</taxon>
        <taxon>Mycolicibacterium</taxon>
    </lineage>
</organism>
<dbReference type="GO" id="GO:0046872">
    <property type="term" value="F:metal ion binding"/>
    <property type="evidence" value="ECO:0007669"/>
    <property type="project" value="InterPro"/>
</dbReference>
<reference evidence="3" key="1">
    <citation type="submission" date="2016-06" db="EMBL/GenBank/DDBJ databases">
        <authorList>
            <person name="Sutton G."/>
            <person name="Brinkac L."/>
            <person name="Sanka R."/>
            <person name="Adams M."/>
            <person name="Lau E."/>
            <person name="Mehaffy C."/>
            <person name="Tameris M."/>
            <person name="Hatherill M."/>
            <person name="Hanekom W."/>
            <person name="Mahomed H."/>
            <person name="Mcshane H."/>
        </authorList>
    </citation>
    <scope>NUCLEOTIDE SEQUENCE [LARGE SCALE GENOMIC DNA]</scope>
    <source>
        <strain evidence="3">852002-51209_SCH5440388</strain>
    </source>
</reference>
<protein>
    <recommendedName>
        <fullName evidence="1">Mycothiol-dependent maleylpyruvate isomerase metal-binding domain-containing protein</fullName>
    </recommendedName>
</protein>
<evidence type="ECO:0000313" key="3">
    <source>
        <dbReference type="Proteomes" id="UP000093902"/>
    </source>
</evidence>
<dbReference type="Gene3D" id="1.20.120.450">
    <property type="entry name" value="dinb family like domain"/>
    <property type="match status" value="1"/>
</dbReference>
<dbReference type="OrthoDB" id="3677409at2"/>
<name>A0A1A0RFN4_MYCPR</name>
<dbReference type="STRING" id="43304.GCA_001403655_02630"/>
<dbReference type="AlphaFoldDB" id="A0A1A0RFN4"/>
<evidence type="ECO:0000259" key="1">
    <source>
        <dbReference type="Pfam" id="PF11716"/>
    </source>
</evidence>
<dbReference type="EMBL" id="LZSO01000009">
    <property type="protein sequence ID" value="OBB33117.1"/>
    <property type="molecule type" value="Genomic_DNA"/>
</dbReference>
<gene>
    <name evidence="2" type="ORF">A5792_11920</name>
</gene>
<comment type="caution">
    <text evidence="2">The sequence shown here is derived from an EMBL/GenBank/DDBJ whole genome shotgun (WGS) entry which is preliminary data.</text>
</comment>
<dbReference type="InterPro" id="IPR034660">
    <property type="entry name" value="DinB/YfiT-like"/>
</dbReference>
<dbReference type="SUPFAM" id="SSF109854">
    <property type="entry name" value="DinB/YfiT-like putative metalloenzymes"/>
    <property type="match status" value="1"/>
</dbReference>
<dbReference type="InterPro" id="IPR024344">
    <property type="entry name" value="MDMPI_metal-binding"/>
</dbReference>
<feature type="domain" description="Mycothiol-dependent maleylpyruvate isomerase metal-binding" evidence="1">
    <location>
        <begin position="12"/>
        <end position="164"/>
    </location>
</feature>
<dbReference type="Proteomes" id="UP000093902">
    <property type="component" value="Unassembled WGS sequence"/>
</dbReference>
<sequence>MRLVGRSLRDTLADAWERWGRRCAELTAAQWRTATRCGAWDVQSLVAHVCPEATTFDELVKAQVEGPPAVTDAAEVLRIFNQPDGVANTTADRIAAQAVQEASRLSPAAASARFGDAAAQLRRMPEMAGARDTVIRYPVVGSTTLGVVAEVALLEATVHLLDLADAVGGVAPSAAALAAARDLLIAVPDPATAVEALAGRTPAHAVVPTIR</sequence>
<dbReference type="Pfam" id="PF11716">
    <property type="entry name" value="MDMPI_N"/>
    <property type="match status" value="1"/>
</dbReference>
<evidence type="ECO:0000313" key="2">
    <source>
        <dbReference type="EMBL" id="OBB33117.1"/>
    </source>
</evidence>